<dbReference type="KEGG" id="pkc:PKB_3020"/>
<proteinExistence type="predicted"/>
<dbReference type="Proteomes" id="UP000025241">
    <property type="component" value="Chromosome I"/>
</dbReference>
<dbReference type="EMBL" id="HG322950">
    <property type="protein sequence ID" value="CDF84367.1"/>
    <property type="molecule type" value="Genomic_DNA"/>
</dbReference>
<reference evidence="1 2" key="1">
    <citation type="submission" date="2013-03" db="EMBL/GenBank/DDBJ databases">
        <authorList>
            <person name="Linke B."/>
        </authorList>
    </citation>
    <scope>NUCLEOTIDE SEQUENCE [LARGE SCALE GENOMIC DNA]</scope>
    <source>
        <strain evidence="1 2">B13</strain>
    </source>
</reference>
<dbReference type="AlphaFoldDB" id="A0A024HIN4"/>
<gene>
    <name evidence="1" type="ORF">PKB_3020</name>
</gene>
<dbReference type="HOGENOM" id="CLU_3383352_0_0_6"/>
<accession>A0A024HIN4</accession>
<keyword evidence="2" id="KW-1185">Reference proteome</keyword>
<reference evidence="1 2" key="2">
    <citation type="submission" date="2014-05" db="EMBL/GenBank/DDBJ databases">
        <title>Genome sequence of the 3-chlorobenzoate degrading bacterium Pseudomonas knackmussii B13 shows multiple evidence for horizontal gene transfer.</title>
        <authorList>
            <person name="Miyazaki R."/>
            <person name="Bertelli C."/>
            <person name="Falquet L."/>
            <person name="Robinson-Rechavi M."/>
            <person name="Gharib W."/>
            <person name="Roy S."/>
            <person name="Van der Meer J.R."/>
        </authorList>
    </citation>
    <scope>NUCLEOTIDE SEQUENCE [LARGE SCALE GENOMIC DNA]</scope>
    <source>
        <strain evidence="1 2">B13</strain>
    </source>
</reference>
<protein>
    <submittedName>
        <fullName evidence="1">Uncharacterized protein</fullName>
    </submittedName>
</protein>
<evidence type="ECO:0000313" key="1">
    <source>
        <dbReference type="EMBL" id="CDF84367.1"/>
    </source>
</evidence>
<sequence length="33" mass="3732">MKRTIPTLLALGLSALFTLPGHRRQPRAHPREP</sequence>
<evidence type="ECO:0000313" key="2">
    <source>
        <dbReference type="Proteomes" id="UP000025241"/>
    </source>
</evidence>
<name>A0A024HIN4_PSEKB</name>
<organism evidence="1 2">
    <name type="scientific">Pseudomonas knackmussii (strain DSM 6978 / CCUG 54928 / LMG 23759 / B13)</name>
    <dbReference type="NCBI Taxonomy" id="1301098"/>
    <lineage>
        <taxon>Bacteria</taxon>
        <taxon>Pseudomonadati</taxon>
        <taxon>Pseudomonadota</taxon>
        <taxon>Gammaproteobacteria</taxon>
        <taxon>Pseudomonadales</taxon>
        <taxon>Pseudomonadaceae</taxon>
        <taxon>Pseudomonas</taxon>
    </lineage>
</organism>